<reference evidence="1" key="2">
    <citation type="journal article" date="2015" name="Data Brief">
        <title>Shoot transcriptome of the giant reed, Arundo donax.</title>
        <authorList>
            <person name="Barrero R.A."/>
            <person name="Guerrero F.D."/>
            <person name="Moolhuijzen P."/>
            <person name="Goolsby J.A."/>
            <person name="Tidwell J."/>
            <person name="Bellgard S.E."/>
            <person name="Bellgard M.I."/>
        </authorList>
    </citation>
    <scope>NUCLEOTIDE SEQUENCE</scope>
    <source>
        <tissue evidence="1">Shoot tissue taken approximately 20 cm above the soil surface</tissue>
    </source>
</reference>
<sequence>MGDMYYQLTSAFVCELKDFSSCLKPYVCTGFNFYVLVRVGWF</sequence>
<reference evidence="1" key="1">
    <citation type="submission" date="2014-09" db="EMBL/GenBank/DDBJ databases">
        <authorList>
            <person name="Magalhaes I.L.F."/>
            <person name="Oliveira U."/>
            <person name="Santos F.R."/>
            <person name="Vidigal T.H.D.A."/>
            <person name="Brescovit A.D."/>
            <person name="Santos A.J."/>
        </authorList>
    </citation>
    <scope>NUCLEOTIDE SEQUENCE</scope>
    <source>
        <tissue evidence="1">Shoot tissue taken approximately 20 cm above the soil surface</tissue>
    </source>
</reference>
<evidence type="ECO:0000313" key="1">
    <source>
        <dbReference type="EMBL" id="JAE01004.1"/>
    </source>
</evidence>
<proteinExistence type="predicted"/>
<organism evidence="1">
    <name type="scientific">Arundo donax</name>
    <name type="common">Giant reed</name>
    <name type="synonym">Donax arundinaceus</name>
    <dbReference type="NCBI Taxonomy" id="35708"/>
    <lineage>
        <taxon>Eukaryota</taxon>
        <taxon>Viridiplantae</taxon>
        <taxon>Streptophyta</taxon>
        <taxon>Embryophyta</taxon>
        <taxon>Tracheophyta</taxon>
        <taxon>Spermatophyta</taxon>
        <taxon>Magnoliopsida</taxon>
        <taxon>Liliopsida</taxon>
        <taxon>Poales</taxon>
        <taxon>Poaceae</taxon>
        <taxon>PACMAD clade</taxon>
        <taxon>Arundinoideae</taxon>
        <taxon>Arundineae</taxon>
        <taxon>Arundo</taxon>
    </lineage>
</organism>
<name>A0A0A9EPT2_ARUDO</name>
<dbReference type="EMBL" id="GBRH01196892">
    <property type="protein sequence ID" value="JAE01004.1"/>
    <property type="molecule type" value="Transcribed_RNA"/>
</dbReference>
<dbReference type="AlphaFoldDB" id="A0A0A9EPT2"/>
<protein>
    <submittedName>
        <fullName evidence="1">Uncharacterized protein</fullName>
    </submittedName>
</protein>
<accession>A0A0A9EPT2</accession>